<keyword evidence="3 7" id="KW-0547">Nucleotide-binding</keyword>
<dbReference type="SUPFAM" id="SSF55681">
    <property type="entry name" value="Class II aaRS and biotin synthetases"/>
    <property type="match status" value="1"/>
</dbReference>
<dbReference type="InterPro" id="IPR004154">
    <property type="entry name" value="Anticodon-bd"/>
</dbReference>
<dbReference type="HAMAP" id="MF_00127">
    <property type="entry name" value="His_tRNA_synth"/>
    <property type="match status" value="1"/>
</dbReference>
<reference evidence="11" key="1">
    <citation type="submission" date="2018-06" db="EMBL/GenBank/DDBJ databases">
        <authorList>
            <person name="Martinez Ocampo F."/>
            <person name="Quiroz Castaneda R.E."/>
            <person name="Rojas Lopez X."/>
        </authorList>
    </citation>
    <scope>NUCLEOTIDE SEQUENCE [LARGE SCALE GENOMIC DNA]</scope>
    <source>
        <strain evidence="11">INIFAP02</strain>
    </source>
</reference>
<evidence type="ECO:0000259" key="9">
    <source>
        <dbReference type="PROSITE" id="PS50862"/>
    </source>
</evidence>
<evidence type="ECO:0000313" key="10">
    <source>
        <dbReference type="EMBL" id="RAO95238.1"/>
    </source>
</evidence>
<dbReference type="PANTHER" id="PTHR43707:SF1">
    <property type="entry name" value="HISTIDINE--TRNA LIGASE, MITOCHONDRIAL-RELATED"/>
    <property type="match status" value="1"/>
</dbReference>
<dbReference type="PIRSF" id="PIRSF001549">
    <property type="entry name" value="His-tRNA_synth"/>
    <property type="match status" value="1"/>
</dbReference>
<dbReference type="InterPro" id="IPR036621">
    <property type="entry name" value="Anticodon-bd_dom_sf"/>
</dbReference>
<evidence type="ECO:0000313" key="11">
    <source>
        <dbReference type="Proteomes" id="UP000249762"/>
    </source>
</evidence>
<dbReference type="PANTHER" id="PTHR43707">
    <property type="entry name" value="HISTIDYL-TRNA SYNTHETASE"/>
    <property type="match status" value="1"/>
</dbReference>
<dbReference type="OrthoDB" id="9800814at2"/>
<dbReference type="InterPro" id="IPR041715">
    <property type="entry name" value="HisRS-like_core"/>
</dbReference>
<evidence type="ECO:0000256" key="2">
    <source>
        <dbReference type="ARBA" id="ARBA00022490"/>
    </source>
</evidence>
<feature type="binding site" evidence="8">
    <location>
        <begin position="259"/>
        <end position="260"/>
    </location>
    <ligand>
        <name>L-histidine</name>
        <dbReference type="ChEBI" id="CHEBI:57595"/>
    </ligand>
</feature>
<comment type="subunit">
    <text evidence="7">Homodimer.</text>
</comment>
<dbReference type="Gene3D" id="3.40.50.800">
    <property type="entry name" value="Anticodon-binding domain"/>
    <property type="match status" value="1"/>
</dbReference>
<evidence type="ECO:0000256" key="8">
    <source>
        <dbReference type="PIRSR" id="PIRSR001549-1"/>
    </source>
</evidence>
<feature type="binding site" evidence="8">
    <location>
        <position position="127"/>
    </location>
    <ligand>
        <name>L-histidine</name>
        <dbReference type="ChEBI" id="CHEBI:57595"/>
    </ligand>
</feature>
<gene>
    <name evidence="7" type="primary">hisS</name>
    <name evidence="10" type="ORF">DNK47_01105</name>
</gene>
<comment type="caution">
    <text evidence="10">The sequence shown here is derived from an EMBL/GenBank/DDBJ whole genome shotgun (WGS) entry which is preliminary data.</text>
</comment>
<feature type="binding site" evidence="8">
    <location>
        <position position="123"/>
    </location>
    <ligand>
        <name>L-histidine</name>
        <dbReference type="ChEBI" id="CHEBI:57595"/>
    </ligand>
</feature>
<dbReference type="InterPro" id="IPR006195">
    <property type="entry name" value="aa-tRNA-synth_II"/>
</dbReference>
<evidence type="ECO:0000256" key="7">
    <source>
        <dbReference type="HAMAP-Rule" id="MF_00127"/>
    </source>
</evidence>
<comment type="similarity">
    <text evidence="1 7">Belongs to the class-II aminoacyl-tRNA synthetase family.</text>
</comment>
<keyword evidence="7" id="KW-0648">Protein biosynthesis</keyword>
<dbReference type="InterPro" id="IPR015807">
    <property type="entry name" value="His-tRNA-ligase"/>
</dbReference>
<proteinExistence type="inferred from homology"/>
<dbReference type="Proteomes" id="UP000249762">
    <property type="component" value="Unassembled WGS sequence"/>
</dbReference>
<dbReference type="Gene3D" id="3.30.930.10">
    <property type="entry name" value="Bira Bifunctional Protein, Domain 2"/>
    <property type="match status" value="1"/>
</dbReference>
<dbReference type="Pfam" id="PF13393">
    <property type="entry name" value="tRNA-synt_His"/>
    <property type="match status" value="1"/>
</dbReference>
<comment type="catalytic activity">
    <reaction evidence="6 7">
        <text>tRNA(His) + L-histidine + ATP = L-histidyl-tRNA(His) + AMP + diphosphate + H(+)</text>
        <dbReference type="Rhea" id="RHEA:17313"/>
        <dbReference type="Rhea" id="RHEA-COMP:9665"/>
        <dbReference type="Rhea" id="RHEA-COMP:9689"/>
        <dbReference type="ChEBI" id="CHEBI:15378"/>
        <dbReference type="ChEBI" id="CHEBI:30616"/>
        <dbReference type="ChEBI" id="CHEBI:33019"/>
        <dbReference type="ChEBI" id="CHEBI:57595"/>
        <dbReference type="ChEBI" id="CHEBI:78442"/>
        <dbReference type="ChEBI" id="CHEBI:78527"/>
        <dbReference type="ChEBI" id="CHEBI:456215"/>
        <dbReference type="EC" id="6.1.1.21"/>
    </reaction>
</comment>
<name>A0A328PQT0_9MOLU</name>
<accession>A0A328PQT0</accession>
<evidence type="ECO:0000256" key="5">
    <source>
        <dbReference type="ARBA" id="ARBA00023146"/>
    </source>
</evidence>
<evidence type="ECO:0000256" key="3">
    <source>
        <dbReference type="ARBA" id="ARBA00022741"/>
    </source>
</evidence>
<evidence type="ECO:0000256" key="1">
    <source>
        <dbReference type="ARBA" id="ARBA00008226"/>
    </source>
</evidence>
<dbReference type="GO" id="GO:0004821">
    <property type="term" value="F:histidine-tRNA ligase activity"/>
    <property type="evidence" value="ECO:0007669"/>
    <property type="project" value="UniProtKB-UniRule"/>
</dbReference>
<dbReference type="AlphaFoldDB" id="A0A328PQT0"/>
<dbReference type="GO" id="GO:0005524">
    <property type="term" value="F:ATP binding"/>
    <property type="evidence" value="ECO:0007669"/>
    <property type="project" value="UniProtKB-UniRule"/>
</dbReference>
<dbReference type="EMBL" id="QKVO01000002">
    <property type="protein sequence ID" value="RAO95238.1"/>
    <property type="molecule type" value="Genomic_DNA"/>
</dbReference>
<keyword evidence="7 10" id="KW-0436">Ligase</keyword>
<dbReference type="InterPro" id="IPR004516">
    <property type="entry name" value="HisRS/HisZ"/>
</dbReference>
<protein>
    <recommendedName>
        <fullName evidence="7">Histidine--tRNA ligase</fullName>
        <ecNumber evidence="7">6.1.1.21</ecNumber>
    </recommendedName>
    <alternativeName>
        <fullName evidence="7">Histidyl-tRNA synthetase</fullName>
        <shortName evidence="7">HisRS</shortName>
    </alternativeName>
</protein>
<dbReference type="GO" id="GO:0006427">
    <property type="term" value="P:histidyl-tRNA aminoacylation"/>
    <property type="evidence" value="ECO:0007669"/>
    <property type="project" value="UniProtKB-UniRule"/>
</dbReference>
<keyword evidence="2 7" id="KW-0963">Cytoplasm</keyword>
<evidence type="ECO:0000256" key="4">
    <source>
        <dbReference type="ARBA" id="ARBA00022840"/>
    </source>
</evidence>
<dbReference type="GO" id="GO:0005737">
    <property type="term" value="C:cytoplasm"/>
    <property type="evidence" value="ECO:0007669"/>
    <property type="project" value="UniProtKB-SubCell"/>
</dbReference>
<sequence length="421" mass="49983">MLKGPKGTRTLFEEELNRREFIVQQLSSWARSFGFSKIQTPTFERSSLFVDSVNPESEILKKELFFLRGESYALKPEETAAVARTIATEKLLFSESTPLKFFYASQCFRHERPQRQRFREFTQFGIEIVKASSLLYEVELIYMLDSFFRESLKLNLLKLRVNYLSNRKTRRKWSEELTKYFQENNEGLSDKSLQRITVNPIRILDDDKDSWLEIVQKAPKIQQFLSQEELERVTKIKNLLDELRINYIWDETLVRGLDYYTGIVFEWNYRGLGVAGGGRYDELFDKFSSHSRELKNIPCVGLAVGLERLMHTLEKTEFQWPTKPNRKVYFCNLLTEIEPKLLRILKELRDSGFDVESNWELKDLKTHFKFSERLNIKWLLIYGAKEQEKNEIILKEQNKSFQISFSLDQVGELIRELHRLI</sequence>
<dbReference type="PROSITE" id="PS50862">
    <property type="entry name" value="AA_TRNA_LIGASE_II"/>
    <property type="match status" value="1"/>
</dbReference>
<keyword evidence="5 7" id="KW-0030">Aminoacyl-tRNA synthetase</keyword>
<dbReference type="Pfam" id="PF03129">
    <property type="entry name" value="HGTP_anticodon"/>
    <property type="match status" value="1"/>
</dbReference>
<dbReference type="InterPro" id="IPR045864">
    <property type="entry name" value="aa-tRNA-synth_II/BPL/LPL"/>
</dbReference>
<dbReference type="NCBIfam" id="TIGR00442">
    <property type="entry name" value="hisS"/>
    <property type="match status" value="1"/>
</dbReference>
<dbReference type="EC" id="6.1.1.21" evidence="7"/>
<dbReference type="SUPFAM" id="SSF52954">
    <property type="entry name" value="Class II aaRS ABD-related"/>
    <property type="match status" value="1"/>
</dbReference>
<feature type="binding site" evidence="8">
    <location>
        <position position="255"/>
    </location>
    <ligand>
        <name>L-histidine</name>
        <dbReference type="ChEBI" id="CHEBI:57595"/>
    </ligand>
</feature>
<comment type="subcellular location">
    <subcellularLocation>
        <location evidence="7">Cytoplasm</location>
    </subcellularLocation>
</comment>
<organism evidence="10 11">
    <name type="scientific">Mycoplasma wenyonii</name>
    <dbReference type="NCBI Taxonomy" id="65123"/>
    <lineage>
        <taxon>Bacteria</taxon>
        <taxon>Bacillati</taxon>
        <taxon>Mycoplasmatota</taxon>
        <taxon>Mollicutes</taxon>
        <taxon>Mycoplasmataceae</taxon>
        <taxon>Mycoplasma</taxon>
    </lineage>
</organism>
<keyword evidence="11" id="KW-1185">Reference proteome</keyword>
<dbReference type="CDD" id="cd00773">
    <property type="entry name" value="HisRS-like_core"/>
    <property type="match status" value="1"/>
</dbReference>
<feature type="domain" description="Aminoacyl-transfer RNA synthetases class-II family profile" evidence="9">
    <location>
        <begin position="1"/>
        <end position="321"/>
    </location>
</feature>
<evidence type="ECO:0000256" key="6">
    <source>
        <dbReference type="ARBA" id="ARBA00047639"/>
    </source>
</evidence>
<feature type="binding site" evidence="8">
    <location>
        <position position="109"/>
    </location>
    <ligand>
        <name>L-histidine</name>
        <dbReference type="ChEBI" id="CHEBI:57595"/>
    </ligand>
</feature>
<feature type="binding site" evidence="8">
    <location>
        <begin position="77"/>
        <end position="79"/>
    </location>
    <ligand>
        <name>L-histidine</name>
        <dbReference type="ChEBI" id="CHEBI:57595"/>
    </ligand>
</feature>
<keyword evidence="4 7" id="KW-0067">ATP-binding</keyword>